<dbReference type="GO" id="GO:0005634">
    <property type="term" value="C:nucleus"/>
    <property type="evidence" value="ECO:0007669"/>
    <property type="project" value="TreeGrafter"/>
</dbReference>
<gene>
    <name evidence="5" type="ORF">FNF27_00654</name>
    <name evidence="4" type="ORF">FNF28_03202</name>
    <name evidence="2" type="ORF">FNF29_00037</name>
    <name evidence="3" type="ORF">FNF31_05458</name>
</gene>
<organism evidence="3 9">
    <name type="scientific">Cafeteria roenbergensis</name>
    <name type="common">Marine flagellate</name>
    <dbReference type="NCBI Taxonomy" id="33653"/>
    <lineage>
        <taxon>Eukaryota</taxon>
        <taxon>Sar</taxon>
        <taxon>Stramenopiles</taxon>
        <taxon>Bigyra</taxon>
        <taxon>Opalozoa</taxon>
        <taxon>Bicosoecida</taxon>
        <taxon>Cafeteriaceae</taxon>
        <taxon>Cafeteria</taxon>
    </lineage>
</organism>
<dbReference type="PANTHER" id="PTHR13063">
    <property type="entry name" value="ENOS INTERACTING PROTEIN"/>
    <property type="match status" value="1"/>
</dbReference>
<dbReference type="EMBL" id="VLTL01000041">
    <property type="protein sequence ID" value="KAA0166153.1"/>
    <property type="molecule type" value="Genomic_DNA"/>
</dbReference>
<evidence type="ECO:0000313" key="6">
    <source>
        <dbReference type="Proteomes" id="UP000322899"/>
    </source>
</evidence>
<dbReference type="InterPro" id="IPR013083">
    <property type="entry name" value="Znf_RING/FYVE/PHD"/>
</dbReference>
<name>A0A5A8D0D6_CAFRO</name>
<dbReference type="OrthoDB" id="116827at2759"/>
<dbReference type="EMBL" id="VLTM01000068">
    <property type="protein sequence ID" value="KAA0158389.1"/>
    <property type="molecule type" value="Genomic_DNA"/>
</dbReference>
<evidence type="ECO:0000313" key="8">
    <source>
        <dbReference type="Proteomes" id="UP000324907"/>
    </source>
</evidence>
<sequence length="330" mass="34581">MPRRKCQNTGNSAFFSRAEAAQAGYGSSQVRLSGDSQLRFGECGVCLRPVAASEALCVTPSGRLYHRPCLVQFLGEQTLKLKRQRAAYEEQQERMRASDGKTEAERIEEFKANETTARRAPSAAAPAAAAAAAPAHVDALAMDRSVRVVAGARDKWAEAAKSTSFWRPEARPSAAPAVLTAPPKRPPSPNSSRPIRLRDVTDLRPFRVLPDGSAAQPAEAGGVAAAVEAASADAPSAAGSKAGTDVGRIACALTHTPIRHQRAVAVKSSGLVFLRSALERVVSLTDGGTCPVTGSRIAPDDVISLVSGGTGFAGHAGERVVARKWGPSLR</sequence>
<evidence type="ECO:0000313" key="5">
    <source>
        <dbReference type="EMBL" id="KAA0178106.1"/>
    </source>
</evidence>
<evidence type="ECO:0008006" key="10">
    <source>
        <dbReference type="Google" id="ProtNLM"/>
    </source>
</evidence>
<dbReference type="EMBL" id="VLTN01000001">
    <property type="protein sequence ID" value="KAA0157461.1"/>
    <property type="molecule type" value="Genomic_DNA"/>
</dbReference>
<dbReference type="PANTHER" id="PTHR13063:SF10">
    <property type="entry name" value="NITRIC OXIDE SYNTHASE-INTERACTING PROTEIN"/>
    <property type="match status" value="1"/>
</dbReference>
<dbReference type="Proteomes" id="UP000324907">
    <property type="component" value="Unassembled WGS sequence"/>
</dbReference>
<dbReference type="Proteomes" id="UP000325113">
    <property type="component" value="Unassembled WGS sequence"/>
</dbReference>
<dbReference type="EMBL" id="VLTO01000002">
    <property type="protein sequence ID" value="KAA0178106.1"/>
    <property type="molecule type" value="Genomic_DNA"/>
</dbReference>
<dbReference type="OMA" id="MATDNIC"/>
<accession>A0A5A8D0D6</accession>
<reference evidence="6 7" key="1">
    <citation type="submission" date="2019-07" db="EMBL/GenBank/DDBJ databases">
        <title>Genomes of Cafeteria roenbergensis.</title>
        <authorList>
            <person name="Fischer M.G."/>
            <person name="Hackl T."/>
            <person name="Roman M."/>
        </authorList>
    </citation>
    <scope>NUCLEOTIDE SEQUENCE [LARGE SCALE GENOMIC DNA]</scope>
    <source>
        <strain evidence="2 7">BVI</strain>
        <strain evidence="3 9">Cflag</strain>
        <strain evidence="5 6">E4-10P</strain>
        <strain evidence="4 8">RCC970-E3</strain>
    </source>
</reference>
<dbReference type="InterPro" id="IPR016818">
    <property type="entry name" value="NOSIP"/>
</dbReference>
<feature type="region of interest" description="Disordered" evidence="1">
    <location>
        <begin position="166"/>
        <end position="199"/>
    </location>
</feature>
<dbReference type="GO" id="GO:0061630">
    <property type="term" value="F:ubiquitin protein ligase activity"/>
    <property type="evidence" value="ECO:0007669"/>
    <property type="project" value="InterPro"/>
</dbReference>
<evidence type="ECO:0000313" key="2">
    <source>
        <dbReference type="EMBL" id="KAA0157461.1"/>
    </source>
</evidence>
<evidence type="ECO:0000313" key="4">
    <source>
        <dbReference type="EMBL" id="KAA0166153.1"/>
    </source>
</evidence>
<comment type="caution">
    <text evidence="3">The sequence shown here is derived from an EMBL/GenBank/DDBJ whole genome shotgun (WGS) entry which is preliminary data.</text>
</comment>
<dbReference type="Gene3D" id="3.30.40.10">
    <property type="entry name" value="Zinc/RING finger domain, C3HC4 (zinc finger)"/>
    <property type="match status" value="2"/>
</dbReference>
<dbReference type="Proteomes" id="UP000323011">
    <property type="component" value="Unassembled WGS sequence"/>
</dbReference>
<dbReference type="AlphaFoldDB" id="A0A5A8D0D6"/>
<proteinExistence type="predicted"/>
<keyword evidence="7" id="KW-1185">Reference proteome</keyword>
<protein>
    <recommendedName>
        <fullName evidence="10">Nitric oxide synthase-interacting protein zinc-finger domain-containing protein</fullName>
    </recommendedName>
</protein>
<evidence type="ECO:0000313" key="7">
    <source>
        <dbReference type="Proteomes" id="UP000323011"/>
    </source>
</evidence>
<dbReference type="Proteomes" id="UP000322899">
    <property type="component" value="Unassembled WGS sequence"/>
</dbReference>
<evidence type="ECO:0000256" key="1">
    <source>
        <dbReference type="SAM" id="MobiDB-lite"/>
    </source>
</evidence>
<evidence type="ECO:0000313" key="3">
    <source>
        <dbReference type="EMBL" id="KAA0158389.1"/>
    </source>
</evidence>
<evidence type="ECO:0000313" key="9">
    <source>
        <dbReference type="Proteomes" id="UP000325113"/>
    </source>
</evidence>